<dbReference type="Pfam" id="PF03734">
    <property type="entry name" value="YkuD"/>
    <property type="match status" value="1"/>
</dbReference>
<evidence type="ECO:0000256" key="2">
    <source>
        <dbReference type="ARBA" id="ARBA00022679"/>
    </source>
</evidence>
<dbReference type="Proteomes" id="UP000034894">
    <property type="component" value="Unassembled WGS sequence"/>
</dbReference>
<evidence type="ECO:0000256" key="1">
    <source>
        <dbReference type="ARBA" id="ARBA00004752"/>
    </source>
</evidence>
<dbReference type="InterPro" id="IPR038063">
    <property type="entry name" value="Transpep_catalytic_dom"/>
</dbReference>
<accession>A0A0G1DDS4</accession>
<sequence>MKKISYLLIFLTFAELAALWFIIKPLEPIQPAAAIGCLPHENENQISDQFDPAATSGEYFGTNVTVPPINDSFAFVLGEQVGAKRIEVNLANQHVYAFEGNSLLFDFIVSTGKWYPTPRGTFTIERKVRAQKMSGGNKANNTYYYLPNVPWVMFYGNSQIPWYRGFSFHGTYWHNNFGQPMSHGCINMKTPEAEQLFAWAPVGTPVIVY</sequence>
<dbReference type="CDD" id="cd16913">
    <property type="entry name" value="YkuD_like"/>
    <property type="match status" value="1"/>
</dbReference>
<dbReference type="Gene3D" id="2.40.440.10">
    <property type="entry name" value="L,D-transpeptidase catalytic domain-like"/>
    <property type="match status" value="1"/>
</dbReference>
<keyword evidence="3 6" id="KW-0133">Cell shape</keyword>
<evidence type="ECO:0000256" key="5">
    <source>
        <dbReference type="ARBA" id="ARBA00023316"/>
    </source>
</evidence>
<evidence type="ECO:0000313" key="8">
    <source>
        <dbReference type="EMBL" id="KKS96045.1"/>
    </source>
</evidence>
<dbReference type="PANTHER" id="PTHR30582:SF2">
    <property type="entry name" value="L,D-TRANSPEPTIDASE YCIB-RELATED"/>
    <property type="match status" value="1"/>
</dbReference>
<evidence type="ECO:0000256" key="6">
    <source>
        <dbReference type="PROSITE-ProRule" id="PRU01373"/>
    </source>
</evidence>
<evidence type="ECO:0000256" key="3">
    <source>
        <dbReference type="ARBA" id="ARBA00022960"/>
    </source>
</evidence>
<feature type="domain" description="L,D-TPase catalytic" evidence="7">
    <location>
        <begin position="84"/>
        <end position="209"/>
    </location>
</feature>
<evidence type="ECO:0000259" key="7">
    <source>
        <dbReference type="PROSITE" id="PS52029"/>
    </source>
</evidence>
<keyword evidence="2" id="KW-0808">Transferase</keyword>
<dbReference type="PROSITE" id="PS52029">
    <property type="entry name" value="LD_TPASE"/>
    <property type="match status" value="1"/>
</dbReference>
<comment type="pathway">
    <text evidence="1 6">Cell wall biogenesis; peptidoglycan biosynthesis.</text>
</comment>
<protein>
    <recommendedName>
        <fullName evidence="7">L,D-TPase catalytic domain-containing protein</fullName>
    </recommendedName>
</protein>
<evidence type="ECO:0000256" key="4">
    <source>
        <dbReference type="ARBA" id="ARBA00022984"/>
    </source>
</evidence>
<feature type="active site" description="Proton donor/acceptor" evidence="6">
    <location>
        <position position="169"/>
    </location>
</feature>
<dbReference type="GO" id="GO:0071972">
    <property type="term" value="F:peptidoglycan L,D-transpeptidase activity"/>
    <property type="evidence" value="ECO:0007669"/>
    <property type="project" value="TreeGrafter"/>
</dbReference>
<proteinExistence type="predicted"/>
<dbReference type="UniPathway" id="UPA00219"/>
<reference evidence="8 9" key="1">
    <citation type="journal article" date="2015" name="Nature">
        <title>rRNA introns, odd ribosomes, and small enigmatic genomes across a large radiation of phyla.</title>
        <authorList>
            <person name="Brown C.T."/>
            <person name="Hug L.A."/>
            <person name="Thomas B.C."/>
            <person name="Sharon I."/>
            <person name="Castelle C.J."/>
            <person name="Singh A."/>
            <person name="Wilkins M.J."/>
            <person name="Williams K.H."/>
            <person name="Banfield J.F."/>
        </authorList>
    </citation>
    <scope>NUCLEOTIDE SEQUENCE [LARGE SCALE GENOMIC DNA]</scope>
</reference>
<name>A0A0G1DDS4_9BACT</name>
<dbReference type="GO" id="GO:0005576">
    <property type="term" value="C:extracellular region"/>
    <property type="evidence" value="ECO:0007669"/>
    <property type="project" value="TreeGrafter"/>
</dbReference>
<dbReference type="GO" id="GO:0016740">
    <property type="term" value="F:transferase activity"/>
    <property type="evidence" value="ECO:0007669"/>
    <property type="project" value="UniProtKB-KW"/>
</dbReference>
<organism evidence="8 9">
    <name type="scientific">Candidatus Gottesmanbacteria bacterium GW2011_GWA2_43_14</name>
    <dbReference type="NCBI Taxonomy" id="1618443"/>
    <lineage>
        <taxon>Bacteria</taxon>
        <taxon>Candidatus Gottesmaniibacteriota</taxon>
    </lineage>
</organism>
<keyword evidence="4 6" id="KW-0573">Peptidoglycan synthesis</keyword>
<dbReference type="AlphaFoldDB" id="A0A0G1DDS4"/>
<dbReference type="GO" id="GO:0018104">
    <property type="term" value="P:peptidoglycan-protein cross-linking"/>
    <property type="evidence" value="ECO:0007669"/>
    <property type="project" value="TreeGrafter"/>
</dbReference>
<gene>
    <name evidence="8" type="ORF">UV73_C0012G0073</name>
</gene>
<dbReference type="EMBL" id="LCFP01000012">
    <property type="protein sequence ID" value="KKS96045.1"/>
    <property type="molecule type" value="Genomic_DNA"/>
</dbReference>
<evidence type="ECO:0000313" key="9">
    <source>
        <dbReference type="Proteomes" id="UP000034894"/>
    </source>
</evidence>
<dbReference type="GO" id="GO:0071555">
    <property type="term" value="P:cell wall organization"/>
    <property type="evidence" value="ECO:0007669"/>
    <property type="project" value="UniProtKB-UniRule"/>
</dbReference>
<keyword evidence="5 6" id="KW-0961">Cell wall biogenesis/degradation</keyword>
<dbReference type="STRING" id="1618443.UV73_C0012G0073"/>
<dbReference type="PANTHER" id="PTHR30582">
    <property type="entry name" value="L,D-TRANSPEPTIDASE"/>
    <property type="match status" value="1"/>
</dbReference>
<dbReference type="InterPro" id="IPR005490">
    <property type="entry name" value="LD_TPept_cat_dom"/>
</dbReference>
<comment type="caution">
    <text evidence="8">The sequence shown here is derived from an EMBL/GenBank/DDBJ whole genome shotgun (WGS) entry which is preliminary data.</text>
</comment>
<dbReference type="GO" id="GO:0008360">
    <property type="term" value="P:regulation of cell shape"/>
    <property type="evidence" value="ECO:0007669"/>
    <property type="project" value="UniProtKB-UniRule"/>
</dbReference>
<dbReference type="SUPFAM" id="SSF141523">
    <property type="entry name" value="L,D-transpeptidase catalytic domain-like"/>
    <property type="match status" value="1"/>
</dbReference>
<feature type="active site" description="Nucleophile" evidence="6">
    <location>
        <position position="185"/>
    </location>
</feature>
<dbReference type="InterPro" id="IPR050979">
    <property type="entry name" value="LD-transpeptidase"/>
</dbReference>